<proteinExistence type="predicted"/>
<dbReference type="InterPro" id="IPR017518">
    <property type="entry name" value="CHP03084"/>
</dbReference>
<dbReference type="InterPro" id="IPR024344">
    <property type="entry name" value="MDMPI_metal-binding"/>
</dbReference>
<organism evidence="3 4">
    <name type="scientific">Williamsia serinedens</name>
    <dbReference type="NCBI Taxonomy" id="391736"/>
    <lineage>
        <taxon>Bacteria</taxon>
        <taxon>Bacillati</taxon>
        <taxon>Actinomycetota</taxon>
        <taxon>Actinomycetes</taxon>
        <taxon>Mycobacteriales</taxon>
        <taxon>Nocardiaceae</taxon>
        <taxon>Williamsia</taxon>
    </lineage>
</organism>
<dbReference type="InterPro" id="IPR034660">
    <property type="entry name" value="DinB/YfiT-like"/>
</dbReference>
<dbReference type="Proteomes" id="UP001205740">
    <property type="component" value="Unassembled WGS sequence"/>
</dbReference>
<comment type="caution">
    <text evidence="3">The sequence shown here is derived from an EMBL/GenBank/DDBJ whole genome shotgun (WGS) entry which is preliminary data.</text>
</comment>
<name>A0ABT1H2L6_9NOCA</name>
<dbReference type="Pfam" id="PF08608">
    <property type="entry name" value="Wyosine_form"/>
    <property type="match status" value="1"/>
</dbReference>
<dbReference type="InterPro" id="IPR017517">
    <property type="entry name" value="Maleyloyr_isom"/>
</dbReference>
<evidence type="ECO:0000259" key="1">
    <source>
        <dbReference type="Pfam" id="PF08608"/>
    </source>
</evidence>
<dbReference type="NCBIfam" id="TIGR03084">
    <property type="entry name" value="TIGR03084 family metal-binding protein"/>
    <property type="match status" value="1"/>
</dbReference>
<protein>
    <submittedName>
        <fullName evidence="3">TIGR03084 family protein</fullName>
    </submittedName>
</protein>
<gene>
    <name evidence="3" type="ORF">LX12_002668</name>
</gene>
<dbReference type="Pfam" id="PF11716">
    <property type="entry name" value="MDMPI_N"/>
    <property type="match status" value="1"/>
</dbReference>
<dbReference type="EMBL" id="JAMTCG010000004">
    <property type="protein sequence ID" value="MCP2161473.1"/>
    <property type="molecule type" value="Genomic_DNA"/>
</dbReference>
<feature type="domain" description="tRNA wybutosine-synthesis" evidence="1">
    <location>
        <begin position="181"/>
        <end position="224"/>
    </location>
</feature>
<dbReference type="Gene3D" id="1.20.120.450">
    <property type="entry name" value="dinb family like domain"/>
    <property type="match status" value="1"/>
</dbReference>
<dbReference type="InterPro" id="IPR013917">
    <property type="entry name" value="tRNA_wybutosine-synth"/>
</dbReference>
<sequence length="265" mass="28322">MTVLRALVDDMTAEGAALDDLVAGLDDTGWQTPTPAEGWTIADQIGHLAWTDHVATVSATDPDRFAVVLAEGAADPANFIDDAAREMAAHPDLLDRWRRTRSELAEALLAVPDGTKLAWFGPSMSPASMATARIMEMWAHGQDVADALGVTVEPTDRLKAVAHIGARTRDFAYVLRGRTPPATPFRIELTAPSGESWTWGPEDATDRVTGSALDFCLLVTQRRAPEDLGLTVVGDDAAEWVRIAQCFAGAPGPGRAPRGEQAATR</sequence>
<accession>A0ABT1H2L6</accession>
<dbReference type="SUPFAM" id="SSF109854">
    <property type="entry name" value="DinB/YfiT-like putative metalloenzymes"/>
    <property type="match status" value="1"/>
</dbReference>
<evidence type="ECO:0000313" key="3">
    <source>
        <dbReference type="EMBL" id="MCP2161473.1"/>
    </source>
</evidence>
<evidence type="ECO:0000313" key="4">
    <source>
        <dbReference type="Proteomes" id="UP001205740"/>
    </source>
</evidence>
<evidence type="ECO:0000259" key="2">
    <source>
        <dbReference type="Pfam" id="PF11716"/>
    </source>
</evidence>
<feature type="domain" description="Mycothiol-dependent maleylpyruvate isomerase metal-binding" evidence="2">
    <location>
        <begin position="13"/>
        <end position="145"/>
    </location>
</feature>
<keyword evidence="4" id="KW-1185">Reference proteome</keyword>
<dbReference type="RefSeq" id="WP_253655027.1">
    <property type="nucleotide sequence ID" value="NZ_BAAAOE010000002.1"/>
</dbReference>
<reference evidence="3 4" key="1">
    <citation type="submission" date="2022-06" db="EMBL/GenBank/DDBJ databases">
        <title>Genomic Encyclopedia of Archaeal and Bacterial Type Strains, Phase II (KMG-II): from individual species to whole genera.</title>
        <authorList>
            <person name="Goeker M."/>
        </authorList>
    </citation>
    <scope>NUCLEOTIDE SEQUENCE [LARGE SCALE GENOMIC DNA]</scope>
    <source>
        <strain evidence="3 4">DSM 45037</strain>
    </source>
</reference>
<dbReference type="NCBIfam" id="TIGR03083">
    <property type="entry name" value="maleylpyruvate isomerase family mycothiol-dependent enzyme"/>
    <property type="match status" value="1"/>
</dbReference>